<proteinExistence type="predicted"/>
<dbReference type="STRING" id="1182544.W9WUE9"/>
<reference evidence="2 3" key="1">
    <citation type="submission" date="2013-03" db="EMBL/GenBank/DDBJ databases">
        <title>The Genome Sequence of Cladophialophora yegresii CBS 114405.</title>
        <authorList>
            <consortium name="The Broad Institute Genomics Platform"/>
            <person name="Cuomo C."/>
            <person name="de Hoog S."/>
            <person name="Gorbushina A."/>
            <person name="Walker B."/>
            <person name="Young S.K."/>
            <person name="Zeng Q."/>
            <person name="Gargeya S."/>
            <person name="Fitzgerald M."/>
            <person name="Haas B."/>
            <person name="Abouelleil A."/>
            <person name="Allen A.W."/>
            <person name="Alvarado L."/>
            <person name="Arachchi H.M."/>
            <person name="Berlin A.M."/>
            <person name="Chapman S.B."/>
            <person name="Gainer-Dewar J."/>
            <person name="Goldberg J."/>
            <person name="Griggs A."/>
            <person name="Gujja S."/>
            <person name="Hansen M."/>
            <person name="Howarth C."/>
            <person name="Imamovic A."/>
            <person name="Ireland A."/>
            <person name="Larimer J."/>
            <person name="McCowan C."/>
            <person name="Murphy C."/>
            <person name="Pearson M."/>
            <person name="Poon T.W."/>
            <person name="Priest M."/>
            <person name="Roberts A."/>
            <person name="Saif S."/>
            <person name="Shea T."/>
            <person name="Sisk P."/>
            <person name="Sykes S."/>
            <person name="Wortman J."/>
            <person name="Nusbaum C."/>
            <person name="Birren B."/>
        </authorList>
    </citation>
    <scope>NUCLEOTIDE SEQUENCE [LARGE SCALE GENOMIC DNA]</scope>
    <source>
        <strain evidence="2 3">CBS 114405</strain>
    </source>
</reference>
<dbReference type="Pfam" id="PF11951">
    <property type="entry name" value="Fungal_trans_2"/>
    <property type="match status" value="1"/>
</dbReference>
<dbReference type="RefSeq" id="XP_007754563.1">
    <property type="nucleotide sequence ID" value="XM_007756373.1"/>
</dbReference>
<dbReference type="EMBL" id="AMGW01000002">
    <property type="protein sequence ID" value="EXJ61909.1"/>
    <property type="molecule type" value="Genomic_DNA"/>
</dbReference>
<dbReference type="InterPro" id="IPR021858">
    <property type="entry name" value="Fun_TF"/>
</dbReference>
<accession>W9WUE9</accession>
<dbReference type="PANTHER" id="PTHR38111">
    <property type="entry name" value="ZN(2)-C6 FUNGAL-TYPE DOMAIN-CONTAINING PROTEIN-RELATED"/>
    <property type="match status" value="1"/>
</dbReference>
<evidence type="ECO:0000313" key="2">
    <source>
        <dbReference type="EMBL" id="EXJ61909.1"/>
    </source>
</evidence>
<dbReference type="GeneID" id="19176948"/>
<dbReference type="HOGENOM" id="CLU_021599_2_3_1"/>
<feature type="region of interest" description="Disordered" evidence="1">
    <location>
        <begin position="217"/>
        <end position="239"/>
    </location>
</feature>
<evidence type="ECO:0000313" key="3">
    <source>
        <dbReference type="Proteomes" id="UP000019473"/>
    </source>
</evidence>
<dbReference type="VEuPathDB" id="FungiDB:A1O7_02340"/>
<dbReference type="InterPro" id="IPR053178">
    <property type="entry name" value="Osmoadaptation_assoc"/>
</dbReference>
<feature type="compositionally biased region" description="Polar residues" evidence="1">
    <location>
        <begin position="217"/>
        <end position="226"/>
    </location>
</feature>
<evidence type="ECO:0008006" key="4">
    <source>
        <dbReference type="Google" id="ProtNLM"/>
    </source>
</evidence>
<name>W9WUE9_9EURO</name>
<dbReference type="Proteomes" id="UP000019473">
    <property type="component" value="Unassembled WGS sequence"/>
</dbReference>
<dbReference type="eggNOG" id="ENOG502T44Y">
    <property type="taxonomic scope" value="Eukaryota"/>
</dbReference>
<dbReference type="OrthoDB" id="3525185at2759"/>
<dbReference type="AlphaFoldDB" id="W9WUE9"/>
<evidence type="ECO:0000256" key="1">
    <source>
        <dbReference type="SAM" id="MobiDB-lite"/>
    </source>
</evidence>
<gene>
    <name evidence="2" type="ORF">A1O7_02340</name>
</gene>
<keyword evidence="3" id="KW-1185">Reference proteome</keyword>
<protein>
    <recommendedName>
        <fullName evidence="4">Transcription factor domain-containing protein</fullName>
    </recommendedName>
</protein>
<comment type="caution">
    <text evidence="2">The sequence shown here is derived from an EMBL/GenBank/DDBJ whole genome shotgun (WGS) entry which is preliminary data.</text>
</comment>
<organism evidence="2 3">
    <name type="scientific">Cladophialophora yegresii CBS 114405</name>
    <dbReference type="NCBI Taxonomy" id="1182544"/>
    <lineage>
        <taxon>Eukaryota</taxon>
        <taxon>Fungi</taxon>
        <taxon>Dikarya</taxon>
        <taxon>Ascomycota</taxon>
        <taxon>Pezizomycotina</taxon>
        <taxon>Eurotiomycetes</taxon>
        <taxon>Chaetothyriomycetidae</taxon>
        <taxon>Chaetothyriales</taxon>
        <taxon>Herpotrichiellaceae</taxon>
        <taxon>Cladophialophora</taxon>
    </lineage>
</organism>
<sequence length="444" mass="49990">MPLNLNPSPRQANETQLISSFWETYSASATRYPGPREPAWLYRSVSSAMTAAAPSVLLKQALLSLAYIRIGRLDDDQVLIIRGQQIYGNSLRLMQTALHDPNLAHSDDILVAARCMVLYESFESTSGDMAAWQNHILGISRIIHLRGVHRTCDPMSRSVLESIRYNVMIVSLMRSTASFLGGSEWLTVPWAGVSKSLDQRLFDYGFTLANLMQRSETLSTSTSKPGPSQHRRQQLHHSTPERQTIIEILEQTLACYIGLANLRFELLATQTKTLRVANPPSIQNQQLYNEDNTTDEQDIHLKRADNDPQSITLAILLALDLTFCIFASALVQHHFGDQDHTSHSHHDLFAQLAVFLASTRRLRLGQQLLRHVQLSCAARSEHLRPRVIFPLNVLRWEMRHRPAEAAQVRALFEAVASRGKFRIARGVQNAGKKLVPGIVLEAER</sequence>